<dbReference type="RefSeq" id="XP_028473125.1">
    <property type="nucleotide sequence ID" value="XM_028618758.1"/>
</dbReference>
<reference evidence="1 2" key="1">
    <citation type="submission" date="2018-11" db="EMBL/GenBank/DDBJ databases">
        <title>Genome sequence of Apiotrichum porosum DSM 27194.</title>
        <authorList>
            <person name="Aliyu H."/>
            <person name="Gorte O."/>
            <person name="Ochsenreither K."/>
        </authorList>
    </citation>
    <scope>NUCLEOTIDE SEQUENCE [LARGE SCALE GENOMIC DNA]</scope>
    <source>
        <strain evidence="1 2">DSM 27194</strain>
    </source>
</reference>
<dbReference type="GeneID" id="39587595"/>
<evidence type="ECO:0000313" key="2">
    <source>
        <dbReference type="Proteomes" id="UP000279236"/>
    </source>
</evidence>
<evidence type="ECO:0000313" key="1">
    <source>
        <dbReference type="EMBL" id="RSH77978.1"/>
    </source>
</evidence>
<name>A0A427XGJ9_9TREE</name>
<dbReference type="EMBL" id="RSCE01000014">
    <property type="protein sequence ID" value="RSH77978.1"/>
    <property type="molecule type" value="Genomic_DNA"/>
</dbReference>
<keyword evidence="2" id="KW-1185">Reference proteome</keyword>
<dbReference type="AlphaFoldDB" id="A0A427XGJ9"/>
<gene>
    <name evidence="1" type="ORF">EHS24_003052</name>
</gene>
<dbReference type="Proteomes" id="UP000279236">
    <property type="component" value="Unassembled WGS sequence"/>
</dbReference>
<organism evidence="1 2">
    <name type="scientific">Apiotrichum porosum</name>
    <dbReference type="NCBI Taxonomy" id="105984"/>
    <lineage>
        <taxon>Eukaryota</taxon>
        <taxon>Fungi</taxon>
        <taxon>Dikarya</taxon>
        <taxon>Basidiomycota</taxon>
        <taxon>Agaricomycotina</taxon>
        <taxon>Tremellomycetes</taxon>
        <taxon>Trichosporonales</taxon>
        <taxon>Trichosporonaceae</taxon>
        <taxon>Apiotrichum</taxon>
    </lineage>
</organism>
<accession>A0A427XGJ9</accession>
<sequence length="127" mass="14113">MGGVVCSDRYRNEAGYRFETLMMGGLVTAYWTHHVVELGFDVTAAKPSIERTIKSQAFDYITVTKADGRPRPILIPAFDNGSIADIHFPPPTEDPLTHDEAYGYALNKHGEHQDDKCINLVLASLFS</sequence>
<protein>
    <submittedName>
        <fullName evidence="1">Uncharacterized protein</fullName>
    </submittedName>
</protein>
<comment type="caution">
    <text evidence="1">The sequence shown here is derived from an EMBL/GenBank/DDBJ whole genome shotgun (WGS) entry which is preliminary data.</text>
</comment>
<proteinExistence type="predicted"/>